<sequence>MVPRSLPQFLRHTLTIRFLSLALSTSHGESPPAPFHLRSPACSVAEPPGNERGTRQPKSLRTAFSKRDQEQLAWFLAKSPGDRFGNAIYREFARTHTNHTWQAWQDHYQSNSLVMNAVIKRKKNQQQAIKLPRKQNCHRNTGSITINDEIELTGWRDPSFKKYKGKEKAEIEVIEIEDLEEPDVSEQTCSSKKHSIAPRDFILHRIYTKNSSNENHLSFSHHSDKPYWNPRVRLAPGDIRFSSIPYEKYHLTAPEFSPDEYRQHYLAKQSKQNTERGAVPSNEDHMQVGPASSSMTDERTAIDTTTASIDDQVDRNERSSLSISPIIEASDNQPQFNSSITRSSVTKIHSSTSSDNREIVDTNSNVIRQANLSLPLNLTEDLGSTQTKDIQPPDILSKLSGNSSDLRQSNSLPSGLQEQQELDLVSVQARTVDPAKNLSQLSDNRVFLASASDVHLQPDLQTHSTASNNREHLVTPSIEDNLHQSSHQRVSHRFSTHARDSDPDTKVLDNRDTLVHDLRQERSSLQSDLPKETETQKVSNPSAEILVTILDNQDLVFTSLDDHRRDHLLLSELRRETDSVDIKDIDPPEIFSFLLVSDHLLNCSHDPRDLHEAADSTRTKPIDYPQIDITVSETIFDTSSADVRREKVVLKSDPGQQDGPGLNPSQPSDPPNILSMGPVDLVSSDLQIELGLEDVFEPLLHPHIVNASHIPQHLLDSLVKLKIVIYFNLFDLFSSTYTILRWLQICYYYIVTSNFHFFSLLFVVV</sequence>
<keyword evidence="3" id="KW-0732">Signal</keyword>
<feature type="region of interest" description="Disordered" evidence="1">
    <location>
        <begin position="383"/>
        <end position="417"/>
    </location>
</feature>
<feature type="compositionally biased region" description="Low complexity" evidence="1">
    <location>
        <begin position="343"/>
        <end position="354"/>
    </location>
</feature>
<feature type="compositionally biased region" description="Polar residues" evidence="1">
    <location>
        <begin position="399"/>
        <end position="417"/>
    </location>
</feature>
<feature type="compositionally biased region" description="Polar residues" evidence="1">
    <location>
        <begin position="330"/>
        <end position="342"/>
    </location>
</feature>
<evidence type="ECO:0000313" key="5">
    <source>
        <dbReference type="EMBL" id="POW14021.1"/>
    </source>
</evidence>
<evidence type="ECO:0000256" key="2">
    <source>
        <dbReference type="SAM" id="Phobius"/>
    </source>
</evidence>
<dbReference type="VEuPathDB" id="FungiDB:PSHT_02501"/>
<evidence type="ECO:0000256" key="1">
    <source>
        <dbReference type="SAM" id="MobiDB-lite"/>
    </source>
</evidence>
<name>A0A2S4VWY5_9BASI</name>
<dbReference type="Pfam" id="PF08914">
    <property type="entry name" value="Myb_Rap1"/>
    <property type="match status" value="1"/>
</dbReference>
<evidence type="ECO:0000259" key="4">
    <source>
        <dbReference type="Pfam" id="PF08914"/>
    </source>
</evidence>
<dbReference type="EMBL" id="PKSL01000021">
    <property type="protein sequence ID" value="POW14021.1"/>
    <property type="molecule type" value="Genomic_DNA"/>
</dbReference>
<feature type="chain" id="PRO_5015547171" description="TERF2-interacting telomeric protein 1 Myb domain-containing protein" evidence="3">
    <location>
        <begin position="29"/>
        <end position="765"/>
    </location>
</feature>
<organism evidence="5 6">
    <name type="scientific">Puccinia striiformis</name>
    <dbReference type="NCBI Taxonomy" id="27350"/>
    <lineage>
        <taxon>Eukaryota</taxon>
        <taxon>Fungi</taxon>
        <taxon>Dikarya</taxon>
        <taxon>Basidiomycota</taxon>
        <taxon>Pucciniomycotina</taxon>
        <taxon>Pucciniomycetes</taxon>
        <taxon>Pucciniales</taxon>
        <taxon>Pucciniaceae</taxon>
        <taxon>Puccinia</taxon>
    </lineage>
</organism>
<feature type="signal peptide" evidence="3">
    <location>
        <begin position="1"/>
        <end position="28"/>
    </location>
</feature>
<gene>
    <name evidence="5" type="ORF">PSTT_03324</name>
</gene>
<dbReference type="InterPro" id="IPR015010">
    <property type="entry name" value="TERF2IP_Myb"/>
</dbReference>
<proteinExistence type="predicted"/>
<feature type="compositionally biased region" description="Basic and acidic residues" evidence="1">
    <location>
        <begin position="497"/>
        <end position="509"/>
    </location>
</feature>
<dbReference type="AlphaFoldDB" id="A0A2S4VWY5"/>
<dbReference type="VEuPathDB" id="FungiDB:PSTT_03324"/>
<evidence type="ECO:0000256" key="3">
    <source>
        <dbReference type="SAM" id="SignalP"/>
    </source>
</evidence>
<comment type="caution">
    <text evidence="5">The sequence shown here is derived from an EMBL/GenBank/DDBJ whole genome shotgun (WGS) entry which is preliminary data.</text>
</comment>
<feature type="region of interest" description="Disordered" evidence="1">
    <location>
        <begin position="651"/>
        <end position="674"/>
    </location>
</feature>
<keyword evidence="2" id="KW-1133">Transmembrane helix</keyword>
<feature type="domain" description="TERF2-interacting telomeric protein 1 Myb" evidence="4">
    <location>
        <begin position="64"/>
        <end position="108"/>
    </location>
</feature>
<evidence type="ECO:0000313" key="6">
    <source>
        <dbReference type="Proteomes" id="UP000239156"/>
    </source>
</evidence>
<reference evidence="5" key="1">
    <citation type="submission" date="2017-12" db="EMBL/GenBank/DDBJ databases">
        <title>Gene loss provides genomic basis for host adaptation in cereal stripe rust fungi.</title>
        <authorList>
            <person name="Xia C."/>
        </authorList>
    </citation>
    <scope>NUCLEOTIDE SEQUENCE [LARGE SCALE GENOMIC DNA]</scope>
    <source>
        <strain evidence="5">93-210</strain>
    </source>
</reference>
<feature type="region of interest" description="Disordered" evidence="1">
    <location>
        <begin position="480"/>
        <end position="509"/>
    </location>
</feature>
<dbReference type="InterPro" id="IPR009057">
    <property type="entry name" value="Homeodomain-like_sf"/>
</dbReference>
<accession>A0A2S4VWY5</accession>
<keyword evidence="6" id="KW-1185">Reference proteome</keyword>
<keyword evidence="2" id="KW-0472">Membrane</keyword>
<dbReference type="Gene3D" id="1.10.10.60">
    <property type="entry name" value="Homeodomain-like"/>
    <property type="match status" value="1"/>
</dbReference>
<dbReference type="CDD" id="cd11655">
    <property type="entry name" value="rap1_myb-like"/>
    <property type="match status" value="1"/>
</dbReference>
<feature type="region of interest" description="Disordered" evidence="1">
    <location>
        <begin position="268"/>
        <end position="299"/>
    </location>
</feature>
<dbReference type="SUPFAM" id="SSF46689">
    <property type="entry name" value="Homeodomain-like"/>
    <property type="match status" value="1"/>
</dbReference>
<feature type="transmembrane region" description="Helical" evidence="2">
    <location>
        <begin position="747"/>
        <end position="764"/>
    </location>
</feature>
<protein>
    <recommendedName>
        <fullName evidence="4">TERF2-interacting telomeric protein 1 Myb domain-containing protein</fullName>
    </recommendedName>
</protein>
<keyword evidence="2" id="KW-0812">Transmembrane</keyword>
<dbReference type="Proteomes" id="UP000239156">
    <property type="component" value="Unassembled WGS sequence"/>
</dbReference>
<feature type="region of interest" description="Disordered" evidence="1">
    <location>
        <begin position="330"/>
        <end position="361"/>
    </location>
</feature>